<sequence>MRFTFSIKNYLIQVLMRKENTSYIRNSVDYSAATVSFKPIQLHDYSKAVLVIGNTGSKFLTCYSPQYLSFLFYTTPFQVELWGAILTTMSVLIAVFGYSVPSSFEKTLFYRCSLGSWILMAVVLSNGYNGLMITGLNAPFPGWRPETVRDLRCASNNIDYTALVKTPRNITEFMKRYGLNTNLRRYRIANIFKLYGRGVDRSYRMRGQSKNCFSLLSPTHSSMNLNNNFLTYNLLWIFVDMVIELDKMLALSPNQISRKTLEKFELLNPKHSLEPREIGATEEFLEKKYHGVKFTVGEDVLQDNIMEGWTFETEGSSKIPNYLKNLHETGILCRLGKEEQRRPFVTLAAAVCFSVEIRKVLKNFMKYLAQEVVRRRKYAFLPVVMETMGVMGKEGLSLIKEIGKRVAATTGQPNATTYLRQRISLATQRGNVTSILGTLPAGKELEEINYF</sequence>
<comment type="caution">
    <text evidence="2">The sequence shown here is derived from an EMBL/GenBank/DDBJ whole genome shotgun (WGS) entry which is preliminary data.</text>
</comment>
<reference evidence="2 3" key="1">
    <citation type="submission" date="2015-12" db="EMBL/GenBank/DDBJ databases">
        <title>The genome of Folsomia candida.</title>
        <authorList>
            <person name="Faddeeva A."/>
            <person name="Derks M.F."/>
            <person name="Anvar Y."/>
            <person name="Smit S."/>
            <person name="Van Straalen N."/>
            <person name="Roelofs D."/>
        </authorList>
    </citation>
    <scope>NUCLEOTIDE SEQUENCE [LARGE SCALE GENOMIC DNA]</scope>
    <source>
        <strain evidence="2 3">VU population</strain>
        <tissue evidence="2">Whole body</tissue>
    </source>
</reference>
<evidence type="ECO:0000313" key="2">
    <source>
        <dbReference type="EMBL" id="OXA54061.1"/>
    </source>
</evidence>
<dbReference type="EMBL" id="LNIX01000005">
    <property type="protein sequence ID" value="OXA54061.1"/>
    <property type="molecule type" value="Genomic_DNA"/>
</dbReference>
<keyword evidence="3" id="KW-1185">Reference proteome</keyword>
<dbReference type="Proteomes" id="UP000198287">
    <property type="component" value="Unassembled WGS sequence"/>
</dbReference>
<accession>A0A226EBA5</accession>
<name>A0A226EBA5_FOLCA</name>
<evidence type="ECO:0000313" key="3">
    <source>
        <dbReference type="Proteomes" id="UP000198287"/>
    </source>
</evidence>
<keyword evidence="1" id="KW-0812">Transmembrane</keyword>
<keyword evidence="1" id="KW-0472">Membrane</keyword>
<protein>
    <submittedName>
        <fullName evidence="2">Uncharacterized protein</fullName>
    </submittedName>
</protein>
<feature type="transmembrane region" description="Helical" evidence="1">
    <location>
        <begin position="81"/>
        <end position="101"/>
    </location>
</feature>
<feature type="transmembrane region" description="Helical" evidence="1">
    <location>
        <begin position="108"/>
        <end position="128"/>
    </location>
</feature>
<evidence type="ECO:0000256" key="1">
    <source>
        <dbReference type="SAM" id="Phobius"/>
    </source>
</evidence>
<keyword evidence="1" id="KW-1133">Transmembrane helix</keyword>
<dbReference type="OrthoDB" id="7433202at2759"/>
<dbReference type="AlphaFoldDB" id="A0A226EBA5"/>
<organism evidence="2 3">
    <name type="scientific">Folsomia candida</name>
    <name type="common">Springtail</name>
    <dbReference type="NCBI Taxonomy" id="158441"/>
    <lineage>
        <taxon>Eukaryota</taxon>
        <taxon>Metazoa</taxon>
        <taxon>Ecdysozoa</taxon>
        <taxon>Arthropoda</taxon>
        <taxon>Hexapoda</taxon>
        <taxon>Collembola</taxon>
        <taxon>Entomobryomorpha</taxon>
        <taxon>Isotomoidea</taxon>
        <taxon>Isotomidae</taxon>
        <taxon>Proisotominae</taxon>
        <taxon>Folsomia</taxon>
    </lineage>
</organism>
<proteinExistence type="predicted"/>
<gene>
    <name evidence="2" type="ORF">Fcan01_11199</name>
</gene>